<dbReference type="InterPro" id="IPR002692">
    <property type="entry name" value="S45"/>
</dbReference>
<evidence type="ECO:0000256" key="5">
    <source>
        <dbReference type="PIRSR" id="PIRSR001227-1"/>
    </source>
</evidence>
<keyword evidence="4" id="KW-0865">Zymogen</keyword>
<accession>A0AA37Q6G5</accession>
<dbReference type="InterPro" id="IPR043146">
    <property type="entry name" value="Penicillin_amidase_N_B-knob"/>
</dbReference>
<dbReference type="Gene3D" id="2.30.120.10">
    <property type="match status" value="1"/>
</dbReference>
<keyword evidence="2 8" id="KW-0732">Signal</keyword>
<sequence>MSLRLPARAAVRAAPLLLVAPLVAARAQTPTAAGPVPEFARQVEVRRTAHGVPHIRAPHLKGAAYGLAWVQLEDHGAGVALGLLRARGEMGRWFGRDSMAGDFLAQRARAVAVERYAQLDQATRDVYEGFAEGVNRYVALHPQEFPAGFAPRFTGYDVATRDVNLASANQARRFLARVAPAEARAGGRNAATAANDPSEEGEPTPGVDRIEEGSNAWAFAPSRTKSGRAILVRNPHLAWTAGYYEAHVSVPAVLDFYGDFRIGGPFGVIGGFNKDLGWSTTNNAPDLDEIYALDVDPAKPDHYLLDGASLPLQRELVTVAFKNGDGVSTETREFWRTPLGPVIHRDGGKIHILRAAAEGEWRAGEQFLQMMRASSLAEWKQAMRTRARINSSFTYADRAGNILYVWNASIPSLPHPSGGDTASVPAHRTSDVWTRYVPFDSLPQLLNPPGGYVRNENDAPYHTNLHRILDRSKYPANFPEPSLRLRSQLSLALVDTKQKLSLEDAIALKHSYRMLLADRVKADLLAAVRAASPDAATAQAADVLARWDNTAGPTSRGAVLFETWWRRYTEGQNADSMFAKAWTVAEPATTPRGLKDPARAAQAFTWAVTETARRHGDAAVAWGDVHRVRMGRTDVPVGGCGGALGCFRVLNFRTDPDGKRSVIGGDGWVLAVEFGREIPRAFSVLAYGQSARPESPLYGDQAAMFARGEMKRVAFTPADVDAQTVRRYVPGAEP</sequence>
<dbReference type="SUPFAM" id="SSF56235">
    <property type="entry name" value="N-terminal nucleophile aminohydrolases (Ntn hydrolases)"/>
    <property type="match status" value="1"/>
</dbReference>
<name>A0AA37Q6G5_9BACT</name>
<dbReference type="InterPro" id="IPR029055">
    <property type="entry name" value="Ntn_hydrolases_N"/>
</dbReference>
<evidence type="ECO:0000256" key="1">
    <source>
        <dbReference type="ARBA" id="ARBA00006586"/>
    </source>
</evidence>
<evidence type="ECO:0000313" key="9">
    <source>
        <dbReference type="EMBL" id="GLC23881.1"/>
    </source>
</evidence>
<reference evidence="9" key="1">
    <citation type="submission" date="2022-08" db="EMBL/GenBank/DDBJ databases">
        <title>Draft genome sequencing of Roseisolibacter agri AW1220.</title>
        <authorList>
            <person name="Tobiishi Y."/>
            <person name="Tonouchi A."/>
        </authorList>
    </citation>
    <scope>NUCLEOTIDE SEQUENCE</scope>
    <source>
        <strain evidence="9">AW1220</strain>
    </source>
</reference>
<dbReference type="Gene3D" id="1.10.1400.10">
    <property type="match status" value="1"/>
</dbReference>
<proteinExistence type="inferred from homology"/>
<keyword evidence="6" id="KW-0479">Metal-binding</keyword>
<dbReference type="Proteomes" id="UP001161325">
    <property type="component" value="Unassembled WGS sequence"/>
</dbReference>
<dbReference type="RefSeq" id="WP_284348325.1">
    <property type="nucleotide sequence ID" value="NZ_BRXS01000001.1"/>
</dbReference>
<feature type="active site" description="Nucleophile" evidence="5">
    <location>
        <position position="214"/>
    </location>
</feature>
<protein>
    <submittedName>
        <fullName evidence="9">7-beta-(4-carbaxybutanamido)cephalosporanic acid acylase</fullName>
    </submittedName>
</protein>
<dbReference type="PANTHER" id="PTHR34218:SF3">
    <property type="entry name" value="ACYL-HOMOSERINE LACTONE ACYLASE PVDQ"/>
    <property type="match status" value="1"/>
</dbReference>
<organism evidence="9 10">
    <name type="scientific">Roseisolibacter agri</name>
    <dbReference type="NCBI Taxonomy" id="2014610"/>
    <lineage>
        <taxon>Bacteria</taxon>
        <taxon>Pseudomonadati</taxon>
        <taxon>Gemmatimonadota</taxon>
        <taxon>Gemmatimonadia</taxon>
        <taxon>Gemmatimonadales</taxon>
        <taxon>Gemmatimonadaceae</taxon>
        <taxon>Roseisolibacter</taxon>
    </lineage>
</organism>
<gene>
    <name evidence="9" type="ORF">rosag_03940</name>
</gene>
<dbReference type="GO" id="GO:0017000">
    <property type="term" value="P:antibiotic biosynthetic process"/>
    <property type="evidence" value="ECO:0007669"/>
    <property type="project" value="InterPro"/>
</dbReference>
<dbReference type="Pfam" id="PF01804">
    <property type="entry name" value="Penicil_amidase"/>
    <property type="match status" value="1"/>
</dbReference>
<evidence type="ECO:0000256" key="4">
    <source>
        <dbReference type="ARBA" id="ARBA00023145"/>
    </source>
</evidence>
<feature type="compositionally biased region" description="Low complexity" evidence="7">
    <location>
        <begin position="186"/>
        <end position="195"/>
    </location>
</feature>
<dbReference type="EMBL" id="BRXS01000001">
    <property type="protein sequence ID" value="GLC23881.1"/>
    <property type="molecule type" value="Genomic_DNA"/>
</dbReference>
<dbReference type="PIRSF" id="PIRSF001227">
    <property type="entry name" value="Pen_acylase"/>
    <property type="match status" value="1"/>
</dbReference>
<dbReference type="Gene3D" id="1.10.439.10">
    <property type="entry name" value="Penicillin Amidohydrolase, domain 1"/>
    <property type="match status" value="1"/>
</dbReference>
<comment type="similarity">
    <text evidence="1">Belongs to the peptidase S45 family.</text>
</comment>
<feature type="chain" id="PRO_5041461062" evidence="8">
    <location>
        <begin position="25"/>
        <end position="734"/>
    </location>
</feature>
<feature type="signal peptide" evidence="8">
    <location>
        <begin position="1"/>
        <end position="24"/>
    </location>
</feature>
<evidence type="ECO:0000313" key="10">
    <source>
        <dbReference type="Proteomes" id="UP001161325"/>
    </source>
</evidence>
<feature type="region of interest" description="Disordered" evidence="7">
    <location>
        <begin position="186"/>
        <end position="214"/>
    </location>
</feature>
<keyword evidence="3" id="KW-0378">Hydrolase</keyword>
<evidence type="ECO:0000256" key="2">
    <source>
        <dbReference type="ARBA" id="ARBA00022729"/>
    </source>
</evidence>
<dbReference type="InterPro" id="IPR023343">
    <property type="entry name" value="Penicillin_amidase_dom1"/>
</dbReference>
<keyword evidence="10" id="KW-1185">Reference proteome</keyword>
<dbReference type="PANTHER" id="PTHR34218">
    <property type="entry name" value="PEPTIDASE S45 PENICILLIN AMIDASE"/>
    <property type="match status" value="1"/>
</dbReference>
<dbReference type="InterPro" id="IPR043147">
    <property type="entry name" value="Penicillin_amidase_A-knob"/>
</dbReference>
<dbReference type="InterPro" id="IPR014395">
    <property type="entry name" value="Pen/GL7ACA/AHL_acylase"/>
</dbReference>
<evidence type="ECO:0000256" key="7">
    <source>
        <dbReference type="SAM" id="MobiDB-lite"/>
    </source>
</evidence>
<feature type="binding site" evidence="6">
    <location>
        <position position="286"/>
    </location>
    <ligand>
        <name>Ca(2+)</name>
        <dbReference type="ChEBI" id="CHEBI:29108"/>
    </ligand>
</feature>
<dbReference type="Gene3D" id="3.60.20.10">
    <property type="entry name" value="Glutamine Phosphoribosylpyrophosphate, subunit 1, domain 1"/>
    <property type="match status" value="1"/>
</dbReference>
<evidence type="ECO:0000256" key="3">
    <source>
        <dbReference type="ARBA" id="ARBA00022801"/>
    </source>
</evidence>
<dbReference type="AlphaFoldDB" id="A0AA37Q6G5"/>
<comment type="cofactor">
    <cofactor evidence="6">
        <name>Ca(2+)</name>
        <dbReference type="ChEBI" id="CHEBI:29108"/>
    </cofactor>
    <text evidence="6">Binds 1 Ca(2+) ion per dimer.</text>
</comment>
<evidence type="ECO:0000256" key="6">
    <source>
        <dbReference type="PIRSR" id="PIRSR001227-2"/>
    </source>
</evidence>
<evidence type="ECO:0000256" key="8">
    <source>
        <dbReference type="SAM" id="SignalP"/>
    </source>
</evidence>
<dbReference type="GO" id="GO:0016811">
    <property type="term" value="F:hydrolase activity, acting on carbon-nitrogen (but not peptide) bonds, in linear amides"/>
    <property type="evidence" value="ECO:0007669"/>
    <property type="project" value="InterPro"/>
</dbReference>
<comment type="caution">
    <text evidence="9">The sequence shown here is derived from an EMBL/GenBank/DDBJ whole genome shotgun (WGS) entry which is preliminary data.</text>
</comment>
<keyword evidence="6" id="KW-0106">Calcium</keyword>
<dbReference type="GO" id="GO:0046872">
    <property type="term" value="F:metal ion binding"/>
    <property type="evidence" value="ECO:0007669"/>
    <property type="project" value="UniProtKB-KW"/>
</dbReference>